<dbReference type="EMBL" id="CP158374">
    <property type="protein sequence ID" value="XBX81515.1"/>
    <property type="molecule type" value="Genomic_DNA"/>
</dbReference>
<dbReference type="PROSITE" id="PS00909">
    <property type="entry name" value="MR_MLE_2"/>
    <property type="match status" value="1"/>
</dbReference>
<dbReference type="Pfam" id="PF13378">
    <property type="entry name" value="MR_MLE_C"/>
    <property type="match status" value="1"/>
</dbReference>
<dbReference type="AlphaFoldDB" id="A0AAU7W4F2"/>
<dbReference type="SFLD" id="SFLDS00001">
    <property type="entry name" value="Enolase"/>
    <property type="match status" value="1"/>
</dbReference>
<dbReference type="InterPro" id="IPR046945">
    <property type="entry name" value="RHMD-like"/>
</dbReference>
<evidence type="ECO:0000256" key="1">
    <source>
        <dbReference type="ARBA" id="ARBA00001946"/>
    </source>
</evidence>
<reference evidence="5" key="1">
    <citation type="submission" date="2024-05" db="EMBL/GenBank/DDBJ databases">
        <authorList>
            <person name="Yu L."/>
        </authorList>
    </citation>
    <scope>NUCLEOTIDE SEQUENCE</scope>
    <source>
        <strain evidence="5">G08B096</strain>
    </source>
</reference>
<evidence type="ECO:0000256" key="3">
    <source>
        <dbReference type="ARBA" id="ARBA00022842"/>
    </source>
</evidence>
<dbReference type="InterPro" id="IPR013341">
    <property type="entry name" value="Mandelate_racemase_N_dom"/>
</dbReference>
<protein>
    <submittedName>
        <fullName evidence="5">Mandelate racemase/muconate lactonizing enzyme family protein</fullName>
    </submittedName>
</protein>
<evidence type="ECO:0000259" key="4">
    <source>
        <dbReference type="SMART" id="SM00922"/>
    </source>
</evidence>
<dbReference type="SUPFAM" id="SSF54826">
    <property type="entry name" value="Enolase N-terminal domain-like"/>
    <property type="match status" value="1"/>
</dbReference>
<dbReference type="InterPro" id="IPR018110">
    <property type="entry name" value="Mandel_Rmase/mucon_lact_enz_CS"/>
</dbReference>
<keyword evidence="2" id="KW-0479">Metal-binding</keyword>
<dbReference type="SUPFAM" id="SSF51604">
    <property type="entry name" value="Enolase C-terminal domain-like"/>
    <property type="match status" value="1"/>
</dbReference>
<comment type="cofactor">
    <cofactor evidence="1">
        <name>Mg(2+)</name>
        <dbReference type="ChEBI" id="CHEBI:18420"/>
    </cofactor>
</comment>
<dbReference type="Gene3D" id="3.20.20.120">
    <property type="entry name" value="Enolase-like C-terminal domain"/>
    <property type="match status" value="1"/>
</dbReference>
<gene>
    <name evidence="5" type="ORF">ABIQ69_12970</name>
</gene>
<proteinExistence type="predicted"/>
<dbReference type="InterPro" id="IPR036849">
    <property type="entry name" value="Enolase-like_C_sf"/>
</dbReference>
<keyword evidence="3" id="KW-0460">Magnesium</keyword>
<dbReference type="CDD" id="cd03316">
    <property type="entry name" value="MR_like"/>
    <property type="match status" value="1"/>
</dbReference>
<dbReference type="RefSeq" id="WP_350347537.1">
    <property type="nucleotide sequence ID" value="NZ_CP158374.1"/>
</dbReference>
<dbReference type="GO" id="GO:0016052">
    <property type="term" value="P:carbohydrate catabolic process"/>
    <property type="evidence" value="ECO:0007669"/>
    <property type="project" value="TreeGrafter"/>
</dbReference>
<feature type="domain" description="Mandelate racemase/muconate lactonizing enzyme C-terminal" evidence="4">
    <location>
        <begin position="143"/>
        <end position="240"/>
    </location>
</feature>
<sequence>MTAVIRRLETRLLRAPLSRPWGVDRTSLDLIAVEVEDDEGAVGHGLSWTPTIGGSAVQAMLERDIRDAVLGGPADARAVWQPLWEHLHEAGGGGVTTMAMAGLDLALWDLAARRSGVAIADHLGRRRDRVRAYGSGINRHYPLDELVAQAERWVAAGFDAVKVKVGRPDLADDVARVRAVREVIGSDRDLMIDANQLWSLDQALRAMEALAPFGLRWIEEPLRADDLSSHIRLAATIDVPIAAGENLYTGYRFAEFIDAGAAQIVQPNVVRVGGITPFLEIAGLAADRGVELAPHLLVDLSAQLAMAVEAEIAVEAAEDAAFAELGVLADDAPVAVEAGWARDTRQPGLGVRLRDAPIAATLA</sequence>
<evidence type="ECO:0000256" key="2">
    <source>
        <dbReference type="ARBA" id="ARBA00022723"/>
    </source>
</evidence>
<dbReference type="GO" id="GO:0000287">
    <property type="term" value="F:magnesium ion binding"/>
    <property type="evidence" value="ECO:0007669"/>
    <property type="project" value="TreeGrafter"/>
</dbReference>
<name>A0AAU7W4F2_9MICO</name>
<accession>A0AAU7W4F2</accession>
<evidence type="ECO:0000313" key="5">
    <source>
        <dbReference type="EMBL" id="XBX81515.1"/>
    </source>
</evidence>
<dbReference type="Pfam" id="PF02746">
    <property type="entry name" value="MR_MLE_N"/>
    <property type="match status" value="1"/>
</dbReference>
<dbReference type="GO" id="GO:0016836">
    <property type="term" value="F:hydro-lyase activity"/>
    <property type="evidence" value="ECO:0007669"/>
    <property type="project" value="TreeGrafter"/>
</dbReference>
<dbReference type="GO" id="GO:0009063">
    <property type="term" value="P:amino acid catabolic process"/>
    <property type="evidence" value="ECO:0007669"/>
    <property type="project" value="InterPro"/>
</dbReference>
<dbReference type="PANTHER" id="PTHR13794">
    <property type="entry name" value="ENOLASE SUPERFAMILY, MANDELATE RACEMASE"/>
    <property type="match status" value="1"/>
</dbReference>
<organism evidence="5">
    <name type="scientific">Agromyces sp. G08B096</name>
    <dbReference type="NCBI Taxonomy" id="3156399"/>
    <lineage>
        <taxon>Bacteria</taxon>
        <taxon>Bacillati</taxon>
        <taxon>Actinomycetota</taxon>
        <taxon>Actinomycetes</taxon>
        <taxon>Micrococcales</taxon>
        <taxon>Microbacteriaceae</taxon>
        <taxon>Agromyces</taxon>
    </lineage>
</organism>
<dbReference type="PANTHER" id="PTHR13794:SF58">
    <property type="entry name" value="MITOCHONDRIAL ENOLASE SUPERFAMILY MEMBER 1"/>
    <property type="match status" value="1"/>
</dbReference>
<dbReference type="Gene3D" id="3.30.390.10">
    <property type="entry name" value="Enolase-like, N-terminal domain"/>
    <property type="match status" value="1"/>
</dbReference>
<dbReference type="SMART" id="SM00922">
    <property type="entry name" value="MR_MLE"/>
    <property type="match status" value="1"/>
</dbReference>
<dbReference type="InterPro" id="IPR029065">
    <property type="entry name" value="Enolase_C-like"/>
</dbReference>
<dbReference type="InterPro" id="IPR029017">
    <property type="entry name" value="Enolase-like_N"/>
</dbReference>
<dbReference type="InterPro" id="IPR013342">
    <property type="entry name" value="Mandelate_racemase_C"/>
</dbReference>